<dbReference type="InterPro" id="IPR036770">
    <property type="entry name" value="Ankyrin_rpt-contain_sf"/>
</dbReference>
<feature type="repeat" description="ANK" evidence="3">
    <location>
        <begin position="389"/>
        <end position="421"/>
    </location>
</feature>
<accession>A0AA40AHN0</accession>
<dbReference type="Pfam" id="PF00023">
    <property type="entry name" value="Ank"/>
    <property type="match status" value="3"/>
</dbReference>
<feature type="repeat" description="ANK" evidence="3">
    <location>
        <begin position="146"/>
        <end position="178"/>
    </location>
</feature>
<evidence type="ECO:0000313" key="4">
    <source>
        <dbReference type="EMBL" id="KAK0716011.1"/>
    </source>
</evidence>
<proteinExistence type="predicted"/>
<dbReference type="Proteomes" id="UP001172102">
    <property type="component" value="Unassembled WGS sequence"/>
</dbReference>
<dbReference type="PROSITE" id="PS50088">
    <property type="entry name" value="ANK_REPEAT"/>
    <property type="match status" value="4"/>
</dbReference>
<keyword evidence="5" id="KW-1185">Reference proteome</keyword>
<organism evidence="4 5">
    <name type="scientific">Lasiosphaeris hirsuta</name>
    <dbReference type="NCBI Taxonomy" id="260670"/>
    <lineage>
        <taxon>Eukaryota</taxon>
        <taxon>Fungi</taxon>
        <taxon>Dikarya</taxon>
        <taxon>Ascomycota</taxon>
        <taxon>Pezizomycotina</taxon>
        <taxon>Sordariomycetes</taxon>
        <taxon>Sordariomycetidae</taxon>
        <taxon>Sordariales</taxon>
        <taxon>Lasiosphaeriaceae</taxon>
        <taxon>Lasiosphaeris</taxon>
    </lineage>
</organism>
<evidence type="ECO:0000256" key="2">
    <source>
        <dbReference type="ARBA" id="ARBA00023043"/>
    </source>
</evidence>
<name>A0AA40AHN0_9PEZI</name>
<dbReference type="PANTHER" id="PTHR24198:SF165">
    <property type="entry name" value="ANKYRIN REPEAT-CONTAINING PROTEIN-RELATED"/>
    <property type="match status" value="1"/>
</dbReference>
<comment type="caution">
    <text evidence="4">The sequence shown here is derived from an EMBL/GenBank/DDBJ whole genome shotgun (WGS) entry which is preliminary data.</text>
</comment>
<keyword evidence="2 3" id="KW-0040">ANK repeat</keyword>
<evidence type="ECO:0000256" key="3">
    <source>
        <dbReference type="PROSITE-ProRule" id="PRU00023"/>
    </source>
</evidence>
<reference evidence="4" key="1">
    <citation type="submission" date="2023-06" db="EMBL/GenBank/DDBJ databases">
        <title>Genome-scale phylogeny and comparative genomics of the fungal order Sordariales.</title>
        <authorList>
            <consortium name="Lawrence Berkeley National Laboratory"/>
            <person name="Hensen N."/>
            <person name="Bonometti L."/>
            <person name="Westerberg I."/>
            <person name="Brannstrom I.O."/>
            <person name="Guillou S."/>
            <person name="Cros-Aarteil S."/>
            <person name="Calhoun S."/>
            <person name="Haridas S."/>
            <person name="Kuo A."/>
            <person name="Mondo S."/>
            <person name="Pangilinan J."/>
            <person name="Riley R."/>
            <person name="Labutti K."/>
            <person name="Andreopoulos B."/>
            <person name="Lipzen A."/>
            <person name="Chen C."/>
            <person name="Yanf M."/>
            <person name="Daum C."/>
            <person name="Ng V."/>
            <person name="Clum A."/>
            <person name="Steindorff A."/>
            <person name="Ohm R."/>
            <person name="Martin F."/>
            <person name="Silar P."/>
            <person name="Natvig D."/>
            <person name="Lalanne C."/>
            <person name="Gautier V."/>
            <person name="Ament-Velasquez S.L."/>
            <person name="Kruys A."/>
            <person name="Hutchinson M.I."/>
            <person name="Powell A.J."/>
            <person name="Barry K."/>
            <person name="Miller A.N."/>
            <person name="Grigoriev I.V."/>
            <person name="Debuchy R."/>
            <person name="Gladieux P."/>
            <person name="Thoren M.H."/>
            <person name="Johannesson H."/>
        </authorList>
    </citation>
    <scope>NUCLEOTIDE SEQUENCE</scope>
    <source>
        <strain evidence="4">SMH4607-1</strain>
    </source>
</reference>
<protein>
    <submittedName>
        <fullName evidence="4">Ankyrin repeat-containing domain protein</fullName>
    </submittedName>
</protein>
<dbReference type="EMBL" id="JAUKUA010000004">
    <property type="protein sequence ID" value="KAK0716011.1"/>
    <property type="molecule type" value="Genomic_DNA"/>
</dbReference>
<dbReference type="AlphaFoldDB" id="A0AA40AHN0"/>
<evidence type="ECO:0000256" key="1">
    <source>
        <dbReference type="ARBA" id="ARBA00022737"/>
    </source>
</evidence>
<dbReference type="SMART" id="SM00248">
    <property type="entry name" value="ANK"/>
    <property type="match status" value="9"/>
</dbReference>
<feature type="repeat" description="ANK" evidence="3">
    <location>
        <begin position="590"/>
        <end position="622"/>
    </location>
</feature>
<dbReference type="InterPro" id="IPR002110">
    <property type="entry name" value="Ankyrin_rpt"/>
</dbReference>
<keyword evidence="1" id="KW-0677">Repeat</keyword>
<sequence>MGGRKPSDSINWLIRAAKLGLKIAQVVVYRASTSLGLFEERQDEILPFLKQSAEDGFITALDELSAIDETASQDILERLLARRREQYLGSPFLGSDSSQWADGPDRAGDDGSLLRSAARCGHLPLVKKLLELRGDDLSYLNSQGADGQTALLEACMAGDSPTVTLLLSRGADASIPDHGGDTPLHWLFFFDDNPSIKDLAARLVQGHGNVHAQTSKEWWHSTSFKELASGTPLHRAAAWNSVNAVRALLGYGANPLLASKRNDLATPLWLACTYHCSDALVAMLEHVKAEGLLDPDSILNGEWPLLKPVLDQGYYYRIGGTLGRIGRHGPSFKTAASNTLAALKNNGARMVFPNGTPIISQAILLRCVDIVDAVLALAPDTIDHVDVVRKQPPLHFAVQQDRPDITELLISRGANVDSRNFRSITALGNYANYFGGLEIPRILLRAGSRFEIPSNHSQTPFFGAVTRASFELATFILECTAPEDRHAMINNPAAWGLNFTISPPGTTILGYLLSDLHQNTLRLLGSLFRLLDTFDETLEFTVGPGEGLTGLHILAEFPRLQRIDRVVTAVAEEILSKCRGVEVDKRRDRDGRTALSLAIASYNYDLCSVLLAAGADPAVQDRSGTSGLEILRDRAAAARVSGTESQEERDVLQEILRLFERKGFSV</sequence>
<dbReference type="PANTHER" id="PTHR24198">
    <property type="entry name" value="ANKYRIN REPEAT AND PROTEIN KINASE DOMAIN-CONTAINING PROTEIN"/>
    <property type="match status" value="1"/>
</dbReference>
<feature type="repeat" description="ANK" evidence="3">
    <location>
        <begin position="228"/>
        <end position="260"/>
    </location>
</feature>
<dbReference type="SUPFAM" id="SSF48403">
    <property type="entry name" value="Ankyrin repeat"/>
    <property type="match status" value="2"/>
</dbReference>
<dbReference type="PROSITE" id="PS50297">
    <property type="entry name" value="ANK_REP_REGION"/>
    <property type="match status" value="4"/>
</dbReference>
<gene>
    <name evidence="4" type="ORF">B0H67DRAFT_582203</name>
</gene>
<dbReference type="Gene3D" id="1.25.40.20">
    <property type="entry name" value="Ankyrin repeat-containing domain"/>
    <property type="match status" value="3"/>
</dbReference>
<dbReference type="Pfam" id="PF12796">
    <property type="entry name" value="Ank_2"/>
    <property type="match status" value="1"/>
</dbReference>
<evidence type="ECO:0000313" key="5">
    <source>
        <dbReference type="Proteomes" id="UP001172102"/>
    </source>
</evidence>